<evidence type="ECO:0000256" key="3">
    <source>
        <dbReference type="ARBA" id="ARBA00023163"/>
    </source>
</evidence>
<dbReference type="GO" id="GO:0000976">
    <property type="term" value="F:transcription cis-regulatory region binding"/>
    <property type="evidence" value="ECO:0007669"/>
    <property type="project" value="TreeGrafter"/>
</dbReference>
<reference evidence="6 7" key="1">
    <citation type="submission" date="2015-01" db="EMBL/GenBank/DDBJ databases">
        <title>Genome sequence of Mycobacterium llatzerense and Mycobacterium immunogenum recovered from brain abscess.</title>
        <authorList>
            <person name="Greninger A.L."/>
            <person name="Langelier C."/>
            <person name="Cunningham G."/>
            <person name="Chiu C.Y."/>
            <person name="Miller S."/>
        </authorList>
    </citation>
    <scope>NUCLEOTIDE SEQUENCE [LARGE SCALE GENOMIC DNA]</scope>
    <source>
        <strain evidence="6 7">CLUC14</strain>
    </source>
</reference>
<dbReference type="PANTHER" id="PTHR30055:SF234">
    <property type="entry name" value="HTH-TYPE TRANSCRIPTIONAL REGULATOR BETI"/>
    <property type="match status" value="1"/>
</dbReference>
<feature type="domain" description="HTH tetR-type" evidence="5">
    <location>
        <begin position="14"/>
        <end position="74"/>
    </location>
</feature>
<keyword evidence="7" id="KW-1185">Reference proteome</keyword>
<sequence>MTADGGSAGQSGPADEVDALLAAAASEFEAVGLSRASLDVIARAAGVSRSTLYRRFVNKEALILAVLQRMLTTTMHDLDRATRNHSPQEAVVEAFAGAVRSLNSSRLYRRVFFEEQALVRGLVTSVREWTVGEVAGRVRDSLRRSGAQMPDDELLVVSELLVRIARSYVEIPSKLVAVDDESAMRDFAKRHLADLVY</sequence>
<dbReference type="GO" id="GO:0003700">
    <property type="term" value="F:DNA-binding transcription factor activity"/>
    <property type="evidence" value="ECO:0007669"/>
    <property type="project" value="TreeGrafter"/>
</dbReference>
<dbReference type="InterPro" id="IPR009057">
    <property type="entry name" value="Homeodomain-like_sf"/>
</dbReference>
<keyword evidence="1" id="KW-0805">Transcription regulation</keyword>
<dbReference type="InterPro" id="IPR001647">
    <property type="entry name" value="HTH_TetR"/>
</dbReference>
<accession>A0A0D1LET0</accession>
<name>A0A0D1LET0_9MYCO</name>
<organism evidence="6 7">
    <name type="scientific">Mycolicibacterium llatzerense</name>
    <dbReference type="NCBI Taxonomy" id="280871"/>
    <lineage>
        <taxon>Bacteria</taxon>
        <taxon>Bacillati</taxon>
        <taxon>Actinomycetota</taxon>
        <taxon>Actinomycetes</taxon>
        <taxon>Mycobacteriales</taxon>
        <taxon>Mycobacteriaceae</taxon>
        <taxon>Mycolicibacterium</taxon>
    </lineage>
</organism>
<dbReference type="EMBL" id="JXST01000012">
    <property type="protein sequence ID" value="KIU16962.1"/>
    <property type="molecule type" value="Genomic_DNA"/>
</dbReference>
<dbReference type="PRINTS" id="PR00455">
    <property type="entry name" value="HTHTETR"/>
</dbReference>
<dbReference type="SUPFAM" id="SSF46689">
    <property type="entry name" value="Homeodomain-like"/>
    <property type="match status" value="1"/>
</dbReference>
<dbReference type="Pfam" id="PF00440">
    <property type="entry name" value="TetR_N"/>
    <property type="match status" value="1"/>
</dbReference>
<dbReference type="STRING" id="280871.TL10_10465"/>
<evidence type="ECO:0000259" key="5">
    <source>
        <dbReference type="PROSITE" id="PS50977"/>
    </source>
</evidence>
<comment type="caution">
    <text evidence="6">The sequence shown here is derived from an EMBL/GenBank/DDBJ whole genome shotgun (WGS) entry which is preliminary data.</text>
</comment>
<evidence type="ECO:0000256" key="4">
    <source>
        <dbReference type="PROSITE-ProRule" id="PRU00335"/>
    </source>
</evidence>
<protein>
    <recommendedName>
        <fullName evidence="5">HTH tetR-type domain-containing protein</fullName>
    </recommendedName>
</protein>
<dbReference type="PANTHER" id="PTHR30055">
    <property type="entry name" value="HTH-TYPE TRANSCRIPTIONAL REGULATOR RUTR"/>
    <property type="match status" value="1"/>
</dbReference>
<dbReference type="Proteomes" id="UP000032221">
    <property type="component" value="Unassembled WGS sequence"/>
</dbReference>
<evidence type="ECO:0000256" key="2">
    <source>
        <dbReference type="ARBA" id="ARBA00023125"/>
    </source>
</evidence>
<evidence type="ECO:0000256" key="1">
    <source>
        <dbReference type="ARBA" id="ARBA00023015"/>
    </source>
</evidence>
<gene>
    <name evidence="6" type="ORF">TL10_10465</name>
</gene>
<dbReference type="RefSeq" id="WP_043985655.1">
    <property type="nucleotide sequence ID" value="NZ_JBHSQG010000002.1"/>
</dbReference>
<feature type="DNA-binding region" description="H-T-H motif" evidence="4">
    <location>
        <begin position="37"/>
        <end position="56"/>
    </location>
</feature>
<keyword evidence="2 4" id="KW-0238">DNA-binding</keyword>
<dbReference type="Gene3D" id="1.10.357.10">
    <property type="entry name" value="Tetracycline Repressor, domain 2"/>
    <property type="match status" value="1"/>
</dbReference>
<proteinExistence type="predicted"/>
<dbReference type="AlphaFoldDB" id="A0A0D1LET0"/>
<keyword evidence="3" id="KW-0804">Transcription</keyword>
<evidence type="ECO:0000313" key="6">
    <source>
        <dbReference type="EMBL" id="KIU16962.1"/>
    </source>
</evidence>
<dbReference type="PATRIC" id="fig|280871.6.peg.2169"/>
<dbReference type="PROSITE" id="PS50977">
    <property type="entry name" value="HTH_TETR_2"/>
    <property type="match status" value="1"/>
</dbReference>
<evidence type="ECO:0000313" key="7">
    <source>
        <dbReference type="Proteomes" id="UP000032221"/>
    </source>
</evidence>
<dbReference type="InterPro" id="IPR050109">
    <property type="entry name" value="HTH-type_TetR-like_transc_reg"/>
</dbReference>